<feature type="transmembrane region" description="Helical" evidence="7">
    <location>
        <begin position="371"/>
        <end position="388"/>
    </location>
</feature>
<feature type="transmembrane region" description="Helical" evidence="7">
    <location>
        <begin position="339"/>
        <end position="359"/>
    </location>
</feature>
<evidence type="ECO:0000256" key="5">
    <source>
        <dbReference type="ARBA" id="ARBA00022989"/>
    </source>
</evidence>
<dbReference type="PANTHER" id="PTHR30250">
    <property type="entry name" value="PST FAMILY PREDICTED COLANIC ACID TRANSPORTER"/>
    <property type="match status" value="1"/>
</dbReference>
<name>A0A2M7BAQ3_9BACT</name>
<feature type="transmembrane region" description="Helical" evidence="7">
    <location>
        <begin position="124"/>
        <end position="143"/>
    </location>
</feature>
<gene>
    <name evidence="8" type="ORF">COS54_03545</name>
</gene>
<evidence type="ECO:0000256" key="4">
    <source>
        <dbReference type="ARBA" id="ARBA00022692"/>
    </source>
</evidence>
<evidence type="ECO:0000256" key="2">
    <source>
        <dbReference type="ARBA" id="ARBA00007430"/>
    </source>
</evidence>
<protein>
    <submittedName>
        <fullName evidence="8">Uncharacterized protein</fullName>
    </submittedName>
</protein>
<comment type="caution">
    <text evidence="8">The sequence shown here is derived from an EMBL/GenBank/DDBJ whole genome shotgun (WGS) entry which is preliminary data.</text>
</comment>
<keyword evidence="5 7" id="KW-1133">Transmembrane helix</keyword>
<evidence type="ECO:0000256" key="1">
    <source>
        <dbReference type="ARBA" id="ARBA00004651"/>
    </source>
</evidence>
<feature type="transmembrane region" description="Helical" evidence="7">
    <location>
        <begin position="300"/>
        <end position="319"/>
    </location>
</feature>
<comment type="similarity">
    <text evidence="2">Belongs to the polysaccharide synthase family.</text>
</comment>
<feature type="transmembrane region" description="Helical" evidence="7">
    <location>
        <begin position="98"/>
        <end position="118"/>
    </location>
</feature>
<feature type="transmembrane region" description="Helical" evidence="7">
    <location>
        <begin position="25"/>
        <end position="47"/>
    </location>
</feature>
<feature type="transmembrane region" description="Helical" evidence="7">
    <location>
        <begin position="53"/>
        <end position="78"/>
    </location>
</feature>
<evidence type="ECO:0000256" key="6">
    <source>
        <dbReference type="ARBA" id="ARBA00023136"/>
    </source>
</evidence>
<dbReference type="Pfam" id="PF13440">
    <property type="entry name" value="Polysacc_synt_3"/>
    <property type="match status" value="1"/>
</dbReference>
<evidence type="ECO:0000256" key="3">
    <source>
        <dbReference type="ARBA" id="ARBA00022475"/>
    </source>
</evidence>
<feature type="transmembrane region" description="Helical" evidence="7">
    <location>
        <begin position="425"/>
        <end position="442"/>
    </location>
</feature>
<comment type="subcellular location">
    <subcellularLocation>
        <location evidence="1">Cell membrane</location>
        <topology evidence="1">Multi-pass membrane protein</topology>
    </subcellularLocation>
</comment>
<feature type="transmembrane region" description="Helical" evidence="7">
    <location>
        <begin position="155"/>
        <end position="177"/>
    </location>
</feature>
<dbReference type="PANTHER" id="PTHR30250:SF10">
    <property type="entry name" value="LIPOPOLYSACCHARIDE BIOSYNTHESIS PROTEIN WZXC"/>
    <property type="match status" value="1"/>
</dbReference>
<evidence type="ECO:0000256" key="7">
    <source>
        <dbReference type="SAM" id="Phobius"/>
    </source>
</evidence>
<feature type="transmembrane region" description="Helical" evidence="7">
    <location>
        <begin position="394"/>
        <end position="413"/>
    </location>
</feature>
<feature type="transmembrane region" description="Helical" evidence="7">
    <location>
        <begin position="448"/>
        <end position="472"/>
    </location>
</feature>
<keyword evidence="3" id="KW-1003">Cell membrane</keyword>
<dbReference type="AlphaFoldDB" id="A0A2M7BAQ3"/>
<dbReference type="Proteomes" id="UP000229631">
    <property type="component" value="Unassembled WGS sequence"/>
</dbReference>
<accession>A0A2M7BAQ3</accession>
<reference evidence="9" key="1">
    <citation type="submission" date="2017-09" db="EMBL/GenBank/DDBJ databases">
        <title>Depth-based differentiation of microbial function through sediment-hosted aquifers and enrichment of novel symbionts in the deep terrestrial subsurface.</title>
        <authorList>
            <person name="Probst A.J."/>
            <person name="Ladd B."/>
            <person name="Jarett J.K."/>
            <person name="Geller-Mcgrath D.E."/>
            <person name="Sieber C.M.K."/>
            <person name="Emerson J.B."/>
            <person name="Anantharaman K."/>
            <person name="Thomas B.C."/>
            <person name="Malmstrom R."/>
            <person name="Stieglmeier M."/>
            <person name="Klingl A."/>
            <person name="Woyke T."/>
            <person name="Ryan C.M."/>
            <person name="Banfield J.F."/>
        </authorList>
    </citation>
    <scope>NUCLEOTIDE SEQUENCE [LARGE SCALE GENOMIC DNA]</scope>
</reference>
<dbReference type="InterPro" id="IPR050833">
    <property type="entry name" value="Poly_Biosynth_Transport"/>
</dbReference>
<keyword evidence="4 7" id="KW-0812">Transmembrane</keyword>
<sequence>MVNENSRELNFEAIKKRSLIGIASLVSRSFFIQGVAFSANFLLTIFLDPKTFGIFFLISAFINLFSYFSDIGLAAALIQKKEKVTEEDLRTTFTVQQILVILLLIVIFVFSPLVRHWYGLNQQAVYLFYVLAVSFFLSSLKTIPSILLERDLKFNLLVIPQVLETVVFNVIVVILAWKGYGLTSFTWAVLARGVVGLISMYIISPWKIGLAFSKSSLSRLLRFGIPYQANTMIAVLKDDLMTIFLGKIIGTTGLGYLGWAKKWAEQPLRFLMDNVSKVVFPAFSRMQDEKENLKRAVEKSLFFLSFLTFPILVAFSILASDLVKIIPRYLKWQPALIALYLYCFNSAWATISTSMTNLLNAIGMIKKTFRLMLMWLGLTWILMPVLGLKFGYNGVAIATAIIALSSVIGIYIARKEVKFDYIFSIIKPLLASGAMGLVIYFFKPAFGSLPISILLRVLVGVVSYGVISYLLIGKSLFIDISRICHEFKKNN</sequence>
<organism evidence="8 9">
    <name type="scientific">Candidatus Shapirobacteria bacterium CG03_land_8_20_14_0_80_39_12</name>
    <dbReference type="NCBI Taxonomy" id="1974879"/>
    <lineage>
        <taxon>Bacteria</taxon>
        <taxon>Candidatus Shapironibacteriota</taxon>
    </lineage>
</organism>
<proteinExistence type="inferred from homology"/>
<evidence type="ECO:0000313" key="9">
    <source>
        <dbReference type="Proteomes" id="UP000229631"/>
    </source>
</evidence>
<evidence type="ECO:0000313" key="8">
    <source>
        <dbReference type="EMBL" id="PIV00174.1"/>
    </source>
</evidence>
<dbReference type="EMBL" id="PEVC01000061">
    <property type="protein sequence ID" value="PIV00174.1"/>
    <property type="molecule type" value="Genomic_DNA"/>
</dbReference>
<keyword evidence="6 7" id="KW-0472">Membrane</keyword>
<feature type="transmembrane region" description="Helical" evidence="7">
    <location>
        <begin position="189"/>
        <end position="212"/>
    </location>
</feature>
<dbReference type="GO" id="GO:0005886">
    <property type="term" value="C:plasma membrane"/>
    <property type="evidence" value="ECO:0007669"/>
    <property type="project" value="UniProtKB-SubCell"/>
</dbReference>